<comment type="caution">
    <text evidence="7">The sequence shown here is derived from an EMBL/GenBank/DDBJ whole genome shotgun (WGS) entry which is preliminary data.</text>
</comment>
<accession>A0A0P6X2R0</accession>
<dbReference type="InterPro" id="IPR036388">
    <property type="entry name" value="WH-like_DNA-bd_sf"/>
</dbReference>
<keyword evidence="2" id="KW-0805">Transcription regulation</keyword>
<feature type="domain" description="RNA polymerase sigma-70 region 2" evidence="6">
    <location>
        <begin position="121"/>
        <end position="173"/>
    </location>
</feature>
<evidence type="ECO:0000256" key="4">
    <source>
        <dbReference type="ARBA" id="ARBA00023125"/>
    </source>
</evidence>
<evidence type="ECO:0000256" key="5">
    <source>
        <dbReference type="ARBA" id="ARBA00023163"/>
    </source>
</evidence>
<sequence>DPLPVSSKRCFSIPLISKVVWFDCIKVFPFSSIPVVCFSTISGLKVWVVFCFNRAIEEPESYALHISRYNSVMMEERRTNQEWLANLRASGEIQATAIQDLSEIIRKGLLSGLSRYLANDPARIESLIEEVTQEAVLRVLKYLDTFEGRSQFTTWVYKIAIRLAFSELRKGQWKNVSLEENLEPDDGEIRSVSPKELAEPSFSPEVVTEQREVIRFLWQIVHQGLTRHQRQAFVAVIIRGIPMEVVAEKMGMQRNALYKLLHDARKHLKQHLLDAGYSVEEIFSIFGLEQK</sequence>
<dbReference type="PANTHER" id="PTHR43133:SF8">
    <property type="entry name" value="RNA POLYMERASE SIGMA FACTOR HI_1459-RELATED"/>
    <property type="match status" value="1"/>
</dbReference>
<keyword evidence="3" id="KW-0731">Sigma factor</keyword>
<evidence type="ECO:0000256" key="2">
    <source>
        <dbReference type="ARBA" id="ARBA00023015"/>
    </source>
</evidence>
<dbReference type="InterPro" id="IPR014284">
    <property type="entry name" value="RNA_pol_sigma-70_dom"/>
</dbReference>
<dbReference type="GO" id="GO:0016987">
    <property type="term" value="F:sigma factor activity"/>
    <property type="evidence" value="ECO:0007669"/>
    <property type="project" value="UniProtKB-KW"/>
</dbReference>
<dbReference type="NCBIfam" id="TIGR02937">
    <property type="entry name" value="sigma70-ECF"/>
    <property type="match status" value="1"/>
</dbReference>
<dbReference type="SUPFAM" id="SSF88946">
    <property type="entry name" value="Sigma2 domain of RNA polymerase sigma factors"/>
    <property type="match status" value="1"/>
</dbReference>
<dbReference type="InterPro" id="IPR007627">
    <property type="entry name" value="RNA_pol_sigma70_r2"/>
</dbReference>
<evidence type="ECO:0000256" key="3">
    <source>
        <dbReference type="ARBA" id="ARBA00023082"/>
    </source>
</evidence>
<evidence type="ECO:0000256" key="1">
    <source>
        <dbReference type="ARBA" id="ARBA00010641"/>
    </source>
</evidence>
<name>A0A0P6X2R0_9CHLR</name>
<evidence type="ECO:0000259" key="6">
    <source>
        <dbReference type="Pfam" id="PF04542"/>
    </source>
</evidence>
<dbReference type="InterPro" id="IPR013324">
    <property type="entry name" value="RNA_pol_sigma_r3/r4-like"/>
</dbReference>
<reference evidence="7 8" key="1">
    <citation type="submission" date="2015-07" db="EMBL/GenBank/DDBJ databases">
        <title>Draft genome of Bellilinea caldifistulae DSM 17877.</title>
        <authorList>
            <person name="Hemp J."/>
            <person name="Ward L.M."/>
            <person name="Pace L.A."/>
            <person name="Fischer W.W."/>
        </authorList>
    </citation>
    <scope>NUCLEOTIDE SEQUENCE [LARGE SCALE GENOMIC DNA]</scope>
    <source>
        <strain evidence="7 8">GOMI-1</strain>
    </source>
</reference>
<dbReference type="Gene3D" id="1.10.1740.10">
    <property type="match status" value="1"/>
</dbReference>
<keyword evidence="8" id="KW-1185">Reference proteome</keyword>
<organism evidence="7 8">
    <name type="scientific">Bellilinea caldifistulae</name>
    <dbReference type="NCBI Taxonomy" id="360411"/>
    <lineage>
        <taxon>Bacteria</taxon>
        <taxon>Bacillati</taxon>
        <taxon>Chloroflexota</taxon>
        <taxon>Anaerolineae</taxon>
        <taxon>Anaerolineales</taxon>
        <taxon>Anaerolineaceae</taxon>
        <taxon>Bellilinea</taxon>
    </lineage>
</organism>
<dbReference type="InterPro" id="IPR039425">
    <property type="entry name" value="RNA_pol_sigma-70-like"/>
</dbReference>
<dbReference type="AlphaFoldDB" id="A0A0P6X2R0"/>
<dbReference type="Gene3D" id="1.10.10.10">
    <property type="entry name" value="Winged helix-like DNA-binding domain superfamily/Winged helix DNA-binding domain"/>
    <property type="match status" value="1"/>
</dbReference>
<dbReference type="GO" id="GO:0003677">
    <property type="term" value="F:DNA binding"/>
    <property type="evidence" value="ECO:0007669"/>
    <property type="project" value="UniProtKB-KW"/>
</dbReference>
<dbReference type="Pfam" id="PF04542">
    <property type="entry name" value="Sigma70_r2"/>
    <property type="match status" value="1"/>
</dbReference>
<protein>
    <recommendedName>
        <fullName evidence="6">RNA polymerase sigma-70 region 2 domain-containing protein</fullName>
    </recommendedName>
</protein>
<dbReference type="GO" id="GO:0006352">
    <property type="term" value="P:DNA-templated transcription initiation"/>
    <property type="evidence" value="ECO:0007669"/>
    <property type="project" value="InterPro"/>
</dbReference>
<evidence type="ECO:0000313" key="8">
    <source>
        <dbReference type="Proteomes" id="UP000050514"/>
    </source>
</evidence>
<comment type="similarity">
    <text evidence="1">Belongs to the sigma-70 factor family. ECF subfamily.</text>
</comment>
<proteinExistence type="inferred from homology"/>
<keyword evidence="5" id="KW-0804">Transcription</keyword>
<dbReference type="SUPFAM" id="SSF88659">
    <property type="entry name" value="Sigma3 and sigma4 domains of RNA polymerase sigma factors"/>
    <property type="match status" value="1"/>
</dbReference>
<dbReference type="EMBL" id="LGHJ01000014">
    <property type="protein sequence ID" value="KPL75315.1"/>
    <property type="molecule type" value="Genomic_DNA"/>
</dbReference>
<feature type="non-terminal residue" evidence="7">
    <location>
        <position position="1"/>
    </location>
</feature>
<dbReference type="InterPro" id="IPR013325">
    <property type="entry name" value="RNA_pol_sigma_r2"/>
</dbReference>
<dbReference type="STRING" id="360411.AC812_08425"/>
<gene>
    <name evidence="7" type="ORF">AC812_08425</name>
</gene>
<dbReference type="Proteomes" id="UP000050514">
    <property type="component" value="Unassembled WGS sequence"/>
</dbReference>
<dbReference type="PANTHER" id="PTHR43133">
    <property type="entry name" value="RNA POLYMERASE ECF-TYPE SIGMA FACTO"/>
    <property type="match status" value="1"/>
</dbReference>
<evidence type="ECO:0000313" key="7">
    <source>
        <dbReference type="EMBL" id="KPL75315.1"/>
    </source>
</evidence>
<keyword evidence="4" id="KW-0238">DNA-binding</keyword>